<feature type="compositionally biased region" description="Basic and acidic residues" evidence="2">
    <location>
        <begin position="1175"/>
        <end position="1190"/>
    </location>
</feature>
<dbReference type="Proteomes" id="UP000224006">
    <property type="component" value="Chromosome VII"/>
</dbReference>
<dbReference type="VEuPathDB" id="ToxoDB:BESB_080680"/>
<feature type="region of interest" description="Disordered" evidence="2">
    <location>
        <begin position="104"/>
        <end position="135"/>
    </location>
</feature>
<feature type="region of interest" description="Disordered" evidence="2">
    <location>
        <begin position="389"/>
        <end position="418"/>
    </location>
</feature>
<feature type="compositionally biased region" description="Polar residues" evidence="2">
    <location>
        <begin position="2839"/>
        <end position="2848"/>
    </location>
</feature>
<evidence type="ECO:0000313" key="3">
    <source>
        <dbReference type="EMBL" id="PFH33852.1"/>
    </source>
</evidence>
<dbReference type="PANTHER" id="PTHR13037">
    <property type="entry name" value="FORMIN"/>
    <property type="match status" value="1"/>
</dbReference>
<dbReference type="OrthoDB" id="332591at2759"/>
<feature type="region of interest" description="Disordered" evidence="2">
    <location>
        <begin position="2512"/>
        <end position="2595"/>
    </location>
</feature>
<feature type="compositionally biased region" description="Basic and acidic residues" evidence="2">
    <location>
        <begin position="1421"/>
        <end position="1436"/>
    </location>
</feature>
<dbReference type="PANTHER" id="PTHR13037:SF24">
    <property type="entry name" value="POLYCOMB PROTEIN PCL-RELATED"/>
    <property type="match status" value="1"/>
</dbReference>
<feature type="compositionally biased region" description="Low complexity" evidence="2">
    <location>
        <begin position="2327"/>
        <end position="2352"/>
    </location>
</feature>
<feature type="compositionally biased region" description="Low complexity" evidence="2">
    <location>
        <begin position="1243"/>
        <end position="1274"/>
    </location>
</feature>
<gene>
    <name evidence="3" type="ORF">BESB_080680</name>
</gene>
<feature type="region of interest" description="Disordered" evidence="2">
    <location>
        <begin position="2729"/>
        <end position="2915"/>
    </location>
</feature>
<proteinExistence type="predicted"/>
<feature type="region of interest" description="Disordered" evidence="2">
    <location>
        <begin position="3860"/>
        <end position="4183"/>
    </location>
</feature>
<feature type="compositionally biased region" description="Acidic residues" evidence="2">
    <location>
        <begin position="3442"/>
        <end position="3452"/>
    </location>
</feature>
<feature type="compositionally biased region" description="Low complexity" evidence="2">
    <location>
        <begin position="3117"/>
        <end position="3128"/>
    </location>
</feature>
<feature type="compositionally biased region" description="Basic and acidic residues" evidence="2">
    <location>
        <begin position="527"/>
        <end position="543"/>
    </location>
</feature>
<dbReference type="RefSeq" id="XP_029217861.1">
    <property type="nucleotide sequence ID" value="XM_029366430.1"/>
</dbReference>
<dbReference type="EMBL" id="NWUJ01000008">
    <property type="protein sequence ID" value="PFH33852.1"/>
    <property type="molecule type" value="Genomic_DNA"/>
</dbReference>
<feature type="compositionally biased region" description="Low complexity" evidence="2">
    <location>
        <begin position="2369"/>
        <end position="2380"/>
    </location>
</feature>
<name>A0A2A9MEP0_BESBE</name>
<feature type="compositionally biased region" description="Low complexity" evidence="2">
    <location>
        <begin position="1101"/>
        <end position="1116"/>
    </location>
</feature>
<feature type="region of interest" description="Disordered" evidence="2">
    <location>
        <begin position="253"/>
        <end position="329"/>
    </location>
</feature>
<feature type="compositionally biased region" description="Polar residues" evidence="2">
    <location>
        <begin position="1511"/>
        <end position="1525"/>
    </location>
</feature>
<feature type="region of interest" description="Disordered" evidence="2">
    <location>
        <begin position="1847"/>
        <end position="1893"/>
    </location>
</feature>
<feature type="compositionally biased region" description="Basic and acidic residues" evidence="2">
    <location>
        <begin position="2419"/>
        <end position="2430"/>
    </location>
</feature>
<feature type="compositionally biased region" description="Gly residues" evidence="2">
    <location>
        <begin position="2353"/>
        <end position="2368"/>
    </location>
</feature>
<feature type="region of interest" description="Disordered" evidence="2">
    <location>
        <begin position="1421"/>
        <end position="1458"/>
    </location>
</feature>
<feature type="region of interest" description="Disordered" evidence="2">
    <location>
        <begin position="809"/>
        <end position="1034"/>
    </location>
</feature>
<feature type="compositionally biased region" description="Basic and acidic residues" evidence="2">
    <location>
        <begin position="757"/>
        <end position="774"/>
    </location>
</feature>
<feature type="compositionally biased region" description="Pro residues" evidence="2">
    <location>
        <begin position="4128"/>
        <end position="4137"/>
    </location>
</feature>
<feature type="compositionally biased region" description="Basic and acidic residues" evidence="2">
    <location>
        <begin position="1492"/>
        <end position="1501"/>
    </location>
</feature>
<feature type="region of interest" description="Disordered" evidence="2">
    <location>
        <begin position="2039"/>
        <end position="2184"/>
    </location>
</feature>
<feature type="region of interest" description="Disordered" evidence="2">
    <location>
        <begin position="500"/>
        <end position="553"/>
    </location>
</feature>
<feature type="compositionally biased region" description="Basic and acidic residues" evidence="2">
    <location>
        <begin position="2536"/>
        <end position="2565"/>
    </location>
</feature>
<organism evidence="3 4">
    <name type="scientific">Besnoitia besnoiti</name>
    <name type="common">Apicomplexan protozoan</name>
    <dbReference type="NCBI Taxonomy" id="94643"/>
    <lineage>
        <taxon>Eukaryota</taxon>
        <taxon>Sar</taxon>
        <taxon>Alveolata</taxon>
        <taxon>Apicomplexa</taxon>
        <taxon>Conoidasida</taxon>
        <taxon>Coccidia</taxon>
        <taxon>Eucoccidiorida</taxon>
        <taxon>Eimeriorina</taxon>
        <taxon>Sarcocystidae</taxon>
        <taxon>Besnoitia</taxon>
    </lineage>
</organism>
<evidence type="ECO:0000256" key="2">
    <source>
        <dbReference type="SAM" id="MobiDB-lite"/>
    </source>
</evidence>
<sequence length="4242" mass="448090">MSASSLSRRRDCLSAVRKRDDSCAFQRTPVACCSPYPYDATCPSFSVSPSPPSQCHRHALNSSGGPPPFTSSGYSSHGHKAAFHLGGDGVYTLQSAGPLDSPFATTASYYPPPPGARAPQGGSSRMGSSAAPFPSSDSRVSSFASSALPAASWGRRQGERCSRVSSRIPGGEFTAFCTLFPEEEEPVALERRRAARAESLRRSESARLCGSFNDAPAAPSFVETDSERFSFRPPQGARASFVSLELDPYSKAWHSRKPNARTSQLSDRDLRAAVETDAPPLAGLQATDRGKSRPRATGPAETGVPFQGPHCATASPADDRPLREPQATSRAFRDSECLFAHEAGEHETFSPQASLRFECGGRGLGPNEEEAYAWGARFRNGAAGVRDEFAPLPAGGERDDLATAHRRESRRRSLPSQSWIASHGHPAHCCRDLPAYSSAYASASLRAAGPGGCAGASSPSAEGVAADRAFPASLSPTRSLRCSSSCCSSRTLATGLCTPRQLGGRDGGQGRRIVGEGPHEPASSGRFGERERAATQGRTREAGGGRGAETLNCASGIPRSRGLFVARRHGDEAEGRDRNDRETNVSLPPFLARGARATAEQLHMRREDRRVSSLCSTGRPQRGLAAEEARDAPRQEPRPDSYTCAVFSGDSLAYAPPLSHEERDGSRRHRKGHLGPGPQAPSRRYEGPFSSGASQLPVSPFVPPCPSSARSPVAFAFPEGERLPARASATLRSPERRQEAPVRAPLPRALLGGEPEAGAREREARRSREGRSGEHVSASAVFSPFLGAKTSAGTGTKIVKGRSFRVAHRKQDLSVGPGDCGAGLFRGAAGGDDAHTHRGSEDRAMARTGPATGARGETKASSPRYETQRPAAARWGESERPERQQRTEREERGRDAARRPDGEEDFSRHPADDDVSAKSLAQSTGSLRRSEARDQPLSTRPQLRRQPHDHSVGSPASLPRRDELRLSSEASPSPRRVGPSASSPQRANRPPLFSASSPSSQPSSPGLPRGSSAPVRPCPSRFSQRGHADASPSASAFHASAAALMEEVNLFETEANVDELRALQDTVGLHLRDSLRQQIAALESIQHAGRAAAPAPPSPGASPRSPAPAAGLSAGPEGAGGGAEARETGEGAVARGDAEARIAACVEYLKSQVQKEERRQRALLAKQKMLEEEEERQRETWRKTMEDAANRRAKAVADGVERAGSHCGKGRLRAGEEEKGTRKVLARRFQQTDTDAEGRDAARQPQPRQRPSPSSSRLSPGSATSPSSSAGPLGARETLALSDCRSLSALTPLHPSERPQVAASGGRTADEKARLRRRRASLGDVGDVQRSRDACVETDGAFAQDFARARESRAEHRNLTRLLALKAERLRMERERFALEEKSAYILSQRLDEWREAGTPNDAHMRDGQVNRQERLADFRDEEGLLRRDQRADAAKAADATTRSPLHGTTGPFSPATAREETLACASARQRAWDKMASEVPGFQEEAQESLLRFRESREASARSPVRVRQGGQTPPGVQSASTASALARKTGRRSLVESQRLARQRLAARKRREEEAAKATEAELARRKQNLVKLSEKTRKLVQRQLQASRARASGPRRRATIGATDSQRGSPPTDAPAEAATPAAAAAGGGRAPPVARGLPSPPSQLRSTTPSAAARGSLDGRRREAEAPQGVSAAASGRRSALGEKARVAPAASSAPPRAADDGEAGAEGARALALSSRARKSIGEDSRGADRAAPRREGAAASTSRSLRRCRSQPPAGWLAGERGESEESAEDAPSYSRVGPCFNSPSQVRPLFPPAFGPGAEKATSDRCSVGSLYCAPAFSLFPPGCCPFCVPRALRPSAVPSHLSAQATPGRAEAALPVREPRDARPRPLLPHSSPSAPPPPPPVSGSAAATRVVLLAPVHALGLDGKPAAHSSAADADAFFSARPHPASCLCGRGPARWAPAGPPPPSPLGATTPAGGDGGPVAPGGKSREKERGEQREGGPEQVKEVADIQREFPHRRERAEALIPPGQDNLLKAVAERRCHTAACEGSTTLAAGSWTRPRSAGQASRSSCDEEGESEDPRDRLEREMMRRLLAKQGKLSSPSSSCGGLRASVGAGGGEGVHAGRRAGSPSWGPREQKEEGEIEQDVSRSQLFVACPPSSLAQDESEAGPSGRSHYRQSGAESEGAPAPSPKSERCMDVRVTAGAGASTCEVLDAAISPVLVLRPSAALGATGEETHTRDTTAACARWRRRDGEDSAHSFSPRRRELPQPRASPASLEGRVAARLDRALSPVLVVSPRSSPRRAPALSRGRGSHTRSRSSPCFRDAARGISPPPSQTTRLSVGASSLAAGGPPAGASASLPSGAQGSTGRGDTGPTRGGNTGSDSSPARSLLRSPRELSDGTVSVQQMQKRRLSPVPRAHSPTEQGQSPRRGLQEPDTTERGRRGSASAPAEAEAKDSSRNFCPEEGLVKTVLAGLYNVIREHQADASAARLEVSQNAQGAEEELDGAWDAILRSLARYRERRLPRGLQRSQATAGGSPLGEPVVASGGDRETQQRKDAREMERLFPAALRREQDSRFSRAAASPRRGEVADSSRSNEPPLSPCPHPTSSLSLAAGVLSSPVSARPASPLNFLSSSLPGPGEPVDGEKAPARRKLPAPLQPGALQSPRSPRPARHFAWSPTSGVPATADAETERVHTPPRGKHSRVSSRFASAVDQKVFIGVVVEQVMARLKRERLDLYRRRDGRSPHRERDCRDAQDDAPVRSPLAGVSVALDVSRTSAHSSELEEGEIREASRAGLTATPPRPDVVPPLRSPPSVSSPSRQLGVARLSAKSSPPGVAQARSDEGARPLSPSVSSASQVETEAGAQRDGAPERRLLYSPTSCSAFFPSSRSPRSRVHEGNRGEALPPSPASVPVSPSPSRRRRGDAAAVCCALSVYSSPRFDAAKAEEGTARGASSPESPGGPALQAGEPGAHRTSPSSAPVSPSGRHQEEDTSPRGARPQAIFNQPLHPRSASPSPERGDEGRSLRSPAAVSASPSCRSPLAASRSEATGAPQLRLLSPRSASPASPRPSSPLCGREKTRKGSLSPVRGVHRRTEEGGRGVLGLEEATSPSLSPSARENRGRTEERVPASPRSCRASPRPSRRLATQAAETLAPETHQREEGSAAAAALPQRGRLEAPEGNFGARSPSPALSAGEENGLLSPSAGVPPAKRRELLRRVAANHELLAADAAPLSPSCISAYSVVAKDAEAQAEAAPRNRLSPSSQLGASAGELGNADASGARTLLQRDDVEEGEVLEVTAGEAVLLAVGGPEKQPLAPSLPASPQGCAVSQEERILEARGGVPARTEGLLAEDREGGLHMLPPQAAEAPHSLSSPSIASPKRKCETLDHISAEKASEEASPTPLSPVLSGDSPRAVAAAPIARSPHEVEEALFANDAISGGPRLSAPAVVRPEDDSEVVEEEETLVSSSPPLPAPSPLNVRLDASPAAQEQGESEALEEALERERREENAFYRDAADLCAAVKEGEFALAAVEMDSEDDSSDAEEESEAIGDEILQLNTAALPGRMRKQNKVVDTSPEAAVRIAFALMIVRRGGEILSDHVTPADVRTDESLYQEIHSLVNRCMRENPSAVRISRDFIELILDLIHDVVTDPEHCFVSTNTWQTEEAHQRRELKQSAQSRFRGLAQFFSSKKDETKTFTWKELFEWVYSAASLGFFAPLSASSPTSWHRGLLRDPAFKPLSPEPVGGEDDVMGLAFAHHRGAASYARHLNFVSHALVASPGASAQREGGASSLTATPQPVRGSSEPRPAGRVQGGASREGNEPGREIALEAGDANSSVQRNGAAYRDAREEAASLSTSSVFILPSRPADALPACASDPQEQASCGPLSYGSLRRTRRTEDEEEDLERMRVSSPLSSPSSALCGAPGDVEPTAENGRKLVQARLPPCPFEIPGRDAESPESLASPSSSPASPRSLSSRPRLSSPSSQSPSPRSWESSPPRSPSPSSAASRLGLSSSSCSPPSSGCGSLRRRAAQGNEGPCESFSCAGGDEEEAFGSTGPLPALSHPPYSPTARAVLGGRSQSEQGEEEFPLRSCSESGEETTFDADGGSGAEGIFSSSSSPSALYASSGGEGVPVSALSLPPLPFDPPPLQCSQEARDGSASAFSSPEKAADEATERRDRESTQVETREEAKRFETREGTVLRSAAYRQLSSGEICLEEEGTVSARSVGEVKEKQIFVALGHSRASVPSVSAGHA</sequence>
<evidence type="ECO:0000313" key="4">
    <source>
        <dbReference type="Proteomes" id="UP000224006"/>
    </source>
</evidence>
<feature type="compositionally biased region" description="Basic and acidic residues" evidence="2">
    <location>
        <begin position="4156"/>
        <end position="4183"/>
    </location>
</feature>
<feature type="region of interest" description="Disordered" evidence="2">
    <location>
        <begin position="1947"/>
        <end position="1992"/>
    </location>
</feature>
<feature type="compositionally biased region" description="Basic and acidic residues" evidence="2">
    <location>
        <begin position="1974"/>
        <end position="1992"/>
    </location>
</feature>
<feature type="region of interest" description="Disordered" evidence="2">
    <location>
        <begin position="1491"/>
        <end position="1564"/>
    </location>
</feature>
<feature type="compositionally biased region" description="Basic and acidic residues" evidence="2">
    <location>
        <begin position="2729"/>
        <end position="2748"/>
    </location>
</feature>
<keyword evidence="1" id="KW-0945">Host-virus interaction</keyword>
<feature type="compositionally biased region" description="Basic and acidic residues" evidence="2">
    <location>
        <begin position="396"/>
        <end position="406"/>
    </location>
</feature>
<feature type="region of interest" description="Disordered" evidence="2">
    <location>
        <begin position="2931"/>
        <end position="3196"/>
    </location>
</feature>
<dbReference type="GeneID" id="40312995"/>
<feature type="compositionally biased region" description="Pro residues" evidence="2">
    <location>
        <begin position="2789"/>
        <end position="2800"/>
    </location>
</feature>
<feature type="region of interest" description="Disordered" evidence="2">
    <location>
        <begin position="2620"/>
        <end position="2695"/>
    </location>
</feature>
<feature type="compositionally biased region" description="Basic and acidic residues" evidence="2">
    <location>
        <begin position="2065"/>
        <end position="2077"/>
    </location>
</feature>
<feature type="compositionally biased region" description="Basic and acidic residues" evidence="2">
    <location>
        <begin position="876"/>
        <end position="916"/>
    </location>
</feature>
<feature type="region of interest" description="Disordered" evidence="2">
    <location>
        <begin position="3770"/>
        <end position="3811"/>
    </location>
</feature>
<dbReference type="KEGG" id="bbes:BESB_080680"/>
<feature type="compositionally biased region" description="Basic and acidic residues" evidence="2">
    <location>
        <begin position="1552"/>
        <end position="1564"/>
    </location>
</feature>
<feature type="compositionally biased region" description="Basic and acidic residues" evidence="2">
    <location>
        <begin position="569"/>
        <end position="583"/>
    </location>
</feature>
<feature type="region of interest" description="Disordered" evidence="2">
    <location>
        <begin position="2281"/>
        <end position="2446"/>
    </location>
</feature>
<accession>A0A2A9MEP0</accession>
<feature type="region of interest" description="Disordered" evidence="2">
    <location>
        <begin position="1170"/>
        <end position="1274"/>
    </location>
</feature>
<feature type="compositionally biased region" description="Low complexity" evidence="2">
    <location>
        <begin position="1691"/>
        <end position="1701"/>
    </location>
</feature>
<dbReference type="STRING" id="94643.A0A2A9MEP0"/>
<feature type="compositionally biased region" description="Basic and acidic residues" evidence="2">
    <location>
        <begin position="625"/>
        <end position="639"/>
    </location>
</feature>
<feature type="region of interest" description="Disordered" evidence="2">
    <location>
        <begin position="1290"/>
        <end position="1312"/>
    </location>
</feature>
<reference evidence="3 4" key="1">
    <citation type="submission" date="2017-09" db="EMBL/GenBank/DDBJ databases">
        <title>Genome sequencing of Besnoitia besnoiti strain Bb-Ger1.</title>
        <authorList>
            <person name="Schares G."/>
            <person name="Venepally P."/>
            <person name="Lorenzi H.A."/>
        </authorList>
    </citation>
    <scope>NUCLEOTIDE SEQUENCE [LARGE SCALE GENOMIC DNA]</scope>
    <source>
        <strain evidence="3 4">Bb-Ger1</strain>
    </source>
</reference>
<feature type="compositionally biased region" description="Low complexity" evidence="2">
    <location>
        <begin position="4099"/>
        <end position="4127"/>
    </location>
</feature>
<feature type="compositionally biased region" description="Basic and acidic residues" evidence="2">
    <location>
        <begin position="602"/>
        <end position="611"/>
    </location>
</feature>
<feature type="compositionally biased region" description="Low complexity" evidence="2">
    <location>
        <begin position="1613"/>
        <end position="1641"/>
    </location>
</feature>
<keyword evidence="4" id="KW-1185">Reference proteome</keyword>
<protein>
    <submittedName>
        <fullName evidence="3">Uncharacterized protein</fullName>
    </submittedName>
</protein>
<feature type="compositionally biased region" description="Basic and acidic residues" evidence="2">
    <location>
        <begin position="3370"/>
        <end position="3385"/>
    </location>
</feature>
<feature type="compositionally biased region" description="Low complexity" evidence="2">
    <location>
        <begin position="3043"/>
        <end position="3054"/>
    </location>
</feature>
<feature type="region of interest" description="Disordered" evidence="2">
    <location>
        <begin position="3348"/>
        <end position="3464"/>
    </location>
</feature>
<evidence type="ECO:0000256" key="1">
    <source>
        <dbReference type="ARBA" id="ARBA00022581"/>
    </source>
</evidence>
<feature type="region of interest" description="Disordered" evidence="2">
    <location>
        <begin position="1087"/>
        <end position="1132"/>
    </location>
</feature>
<feature type="compositionally biased region" description="Low complexity" evidence="2">
    <location>
        <begin position="1710"/>
        <end position="1720"/>
    </location>
</feature>
<feature type="compositionally biased region" description="Basic and acidic residues" evidence="2">
    <location>
        <begin position="2238"/>
        <end position="2255"/>
    </location>
</feature>
<feature type="compositionally biased region" description="Basic residues" evidence="2">
    <location>
        <begin position="2684"/>
        <end position="2693"/>
    </location>
</feature>
<feature type="compositionally biased region" description="Low complexity" evidence="2">
    <location>
        <begin position="2281"/>
        <end position="2297"/>
    </location>
</feature>
<feature type="compositionally biased region" description="Basic and acidic residues" evidence="2">
    <location>
        <begin position="832"/>
        <end position="845"/>
    </location>
</feature>
<feature type="region of interest" description="Disordered" evidence="2">
    <location>
        <begin position="53"/>
        <end position="75"/>
    </location>
</feature>
<feature type="region of interest" description="Disordered" evidence="2">
    <location>
        <begin position="3241"/>
        <end position="3262"/>
    </location>
</feature>
<feature type="region of interest" description="Disordered" evidence="2">
    <location>
        <begin position="2218"/>
        <end position="2265"/>
    </location>
</feature>
<feature type="compositionally biased region" description="Low complexity" evidence="2">
    <location>
        <begin position="989"/>
        <end position="1014"/>
    </location>
</feature>
<feature type="compositionally biased region" description="Basic and acidic residues" evidence="2">
    <location>
        <begin position="3106"/>
        <end position="3116"/>
    </location>
</feature>
<feature type="compositionally biased region" description="Basic and acidic residues" evidence="2">
    <location>
        <begin position="1725"/>
        <end position="1742"/>
    </location>
</feature>
<feature type="compositionally biased region" description="Low complexity" evidence="2">
    <location>
        <begin position="2869"/>
        <end position="2879"/>
    </location>
</feature>
<feature type="compositionally biased region" description="Low complexity" evidence="2">
    <location>
        <begin position="3946"/>
        <end position="4014"/>
    </location>
</feature>
<comment type="caution">
    <text evidence="3">The sequence shown here is derived from an EMBL/GenBank/DDBJ whole genome shotgun (WGS) entry which is preliminary data.</text>
</comment>
<feature type="region of interest" description="Disordered" evidence="2">
    <location>
        <begin position="1576"/>
        <end position="1781"/>
    </location>
</feature>
<feature type="region of interest" description="Disordered" evidence="2">
    <location>
        <begin position="569"/>
        <end position="779"/>
    </location>
</feature>